<comment type="caution">
    <text evidence="1">The sequence shown here is derived from an EMBL/GenBank/DDBJ whole genome shotgun (WGS) entry which is preliminary data.</text>
</comment>
<sequence>MTKKKILMSAVAVLAAVNTFAQ</sequence>
<name>A0A5J4QC61_9ZZZZ</name>
<proteinExistence type="predicted"/>
<gene>
    <name evidence="1" type="ORF">EZS27_030831</name>
</gene>
<dbReference type="AlphaFoldDB" id="A0A5J4QC61"/>
<reference evidence="1" key="1">
    <citation type="submission" date="2019-03" db="EMBL/GenBank/DDBJ databases">
        <title>Single cell metagenomics reveals metabolic interactions within the superorganism composed of flagellate Streblomastix strix and complex community of Bacteroidetes bacteria on its surface.</title>
        <authorList>
            <person name="Treitli S.C."/>
            <person name="Kolisko M."/>
            <person name="Husnik F."/>
            <person name="Keeling P."/>
            <person name="Hampl V."/>
        </authorList>
    </citation>
    <scope>NUCLEOTIDE SEQUENCE</scope>
    <source>
        <strain evidence="1">STM</strain>
    </source>
</reference>
<accession>A0A5J4QC61</accession>
<protein>
    <submittedName>
        <fullName evidence="1">Uncharacterized protein</fullName>
    </submittedName>
</protein>
<feature type="non-terminal residue" evidence="1">
    <location>
        <position position="22"/>
    </location>
</feature>
<evidence type="ECO:0000313" key="1">
    <source>
        <dbReference type="EMBL" id="KAA6319257.1"/>
    </source>
</evidence>
<organism evidence="1">
    <name type="scientific">termite gut metagenome</name>
    <dbReference type="NCBI Taxonomy" id="433724"/>
    <lineage>
        <taxon>unclassified sequences</taxon>
        <taxon>metagenomes</taxon>
        <taxon>organismal metagenomes</taxon>
    </lineage>
</organism>
<dbReference type="EMBL" id="SNRY01003939">
    <property type="protein sequence ID" value="KAA6319257.1"/>
    <property type="molecule type" value="Genomic_DNA"/>
</dbReference>